<dbReference type="Proteomes" id="UP000291191">
    <property type="component" value="Unassembled WGS sequence"/>
</dbReference>
<protein>
    <submittedName>
        <fullName evidence="2">Uncharacterized protein</fullName>
    </submittedName>
</protein>
<name>A0A3E4KYF1_9BACE</name>
<evidence type="ECO:0000256" key="1">
    <source>
        <dbReference type="SAM" id="MobiDB-lite"/>
    </source>
</evidence>
<evidence type="ECO:0000313" key="5">
    <source>
        <dbReference type="Proteomes" id="UP000291191"/>
    </source>
</evidence>
<dbReference type="AlphaFoldDB" id="A0A3E4KYF1"/>
<proteinExistence type="predicted"/>
<comment type="caution">
    <text evidence="2">The sequence shown here is derived from an EMBL/GenBank/DDBJ whole genome shotgun (WGS) entry which is preliminary data.</text>
</comment>
<evidence type="ECO:0000313" key="3">
    <source>
        <dbReference type="EMBL" id="RYT81452.1"/>
    </source>
</evidence>
<feature type="region of interest" description="Disordered" evidence="1">
    <location>
        <begin position="135"/>
        <end position="156"/>
    </location>
</feature>
<sequence length="156" mass="17998">MRPLFKKLYIYLKSSNPNVSIRSILSIYIEVLGTCQSTKEAIEDWLDTGKLPNNEVRIKDNLLTITVESLVKDMKMSPLRALLTIDTIARRPDASADILNAWLHRPVVSESIEEYRKKVDPEILKMADELMAKEEEEYRSQNSEIMEAIDKLSKQE</sequence>
<keyword evidence="5" id="KW-1185">Reference proteome</keyword>
<dbReference type="EMBL" id="RCXO01000006">
    <property type="protein sequence ID" value="RYT81452.1"/>
    <property type="molecule type" value="Genomic_DNA"/>
</dbReference>
<reference evidence="3 5" key="2">
    <citation type="journal article" date="2019" name="Science, e1252229">
        <title>Invertible promoters mediate bacterial phase variation, antibiotic resistance, and host adaptation in the gut.</title>
        <authorList>
            <person name="Jiang X."/>
            <person name="Hall A.B."/>
            <person name="Arthur T.D."/>
            <person name="Plichta D.R."/>
            <person name="Covington C.T."/>
            <person name="Poyet M."/>
            <person name="Crothers J."/>
            <person name="Moses P.L."/>
            <person name="Tolonen A.C."/>
            <person name="Vlamakis H."/>
            <person name="Alm E.J."/>
            <person name="Xavier R.J."/>
        </authorList>
    </citation>
    <scope>NUCLEOTIDE SEQUENCE [LARGE SCALE GENOMIC DNA]</scope>
    <source>
        <strain evidence="5">bf_0095</strain>
        <strain evidence="3">Bf_0095</strain>
    </source>
</reference>
<evidence type="ECO:0000313" key="4">
    <source>
        <dbReference type="Proteomes" id="UP000286003"/>
    </source>
</evidence>
<organism evidence="2 4">
    <name type="scientific">Bacteroides intestinalis</name>
    <dbReference type="NCBI Taxonomy" id="329854"/>
    <lineage>
        <taxon>Bacteria</taxon>
        <taxon>Pseudomonadati</taxon>
        <taxon>Bacteroidota</taxon>
        <taxon>Bacteroidia</taxon>
        <taxon>Bacteroidales</taxon>
        <taxon>Bacteroidaceae</taxon>
        <taxon>Bacteroides</taxon>
    </lineage>
</organism>
<dbReference type="Proteomes" id="UP000286003">
    <property type="component" value="Unassembled WGS sequence"/>
</dbReference>
<accession>A0A3E4KYF1</accession>
<evidence type="ECO:0000313" key="2">
    <source>
        <dbReference type="EMBL" id="RHN09436.1"/>
    </source>
</evidence>
<gene>
    <name evidence="2" type="ORF">DWZ32_03280</name>
    <name evidence="3" type="ORF">EAJ06_07155</name>
</gene>
<dbReference type="EMBL" id="QRQM01000003">
    <property type="protein sequence ID" value="RHN09436.1"/>
    <property type="molecule type" value="Genomic_DNA"/>
</dbReference>
<reference evidence="2 4" key="1">
    <citation type="submission" date="2018-08" db="EMBL/GenBank/DDBJ databases">
        <title>A genome reference for cultivated species of the human gut microbiota.</title>
        <authorList>
            <person name="Zou Y."/>
            <person name="Xue W."/>
            <person name="Luo G."/>
        </authorList>
    </citation>
    <scope>NUCLEOTIDE SEQUENCE [LARGE SCALE GENOMIC DNA]</scope>
    <source>
        <strain evidence="2 4">AF31-23</strain>
    </source>
</reference>